<organism evidence="2 3">
    <name type="scientific">Pelodictyon phaeoclathratiforme (strain DSM 5477 / BU-1)</name>
    <dbReference type="NCBI Taxonomy" id="324925"/>
    <lineage>
        <taxon>Bacteria</taxon>
        <taxon>Pseudomonadati</taxon>
        <taxon>Chlorobiota</taxon>
        <taxon>Chlorobiia</taxon>
        <taxon>Chlorobiales</taxon>
        <taxon>Chlorobiaceae</taxon>
        <taxon>Chlorobium/Pelodictyon group</taxon>
        <taxon>Pelodictyon</taxon>
    </lineage>
</organism>
<accession>B4SGU7</accession>
<dbReference type="Pfam" id="PF20796">
    <property type="entry name" value="PDDEXK_13"/>
    <property type="match status" value="1"/>
</dbReference>
<dbReference type="Proteomes" id="UP000002724">
    <property type="component" value="Chromosome"/>
</dbReference>
<proteinExistence type="predicted"/>
<reference evidence="2 3" key="1">
    <citation type="submission" date="2008-06" db="EMBL/GenBank/DDBJ databases">
        <title>Complete sequence of Pelodictyon phaeoclathratiforme BU-1.</title>
        <authorList>
            <consortium name="US DOE Joint Genome Institute"/>
            <person name="Lucas S."/>
            <person name="Copeland A."/>
            <person name="Lapidus A."/>
            <person name="Glavina del Rio T."/>
            <person name="Dalin E."/>
            <person name="Tice H."/>
            <person name="Bruce D."/>
            <person name="Goodwin L."/>
            <person name="Pitluck S."/>
            <person name="Schmutz J."/>
            <person name="Larimer F."/>
            <person name="Land M."/>
            <person name="Hauser L."/>
            <person name="Kyrpides N."/>
            <person name="Mikhailova N."/>
            <person name="Liu Z."/>
            <person name="Li T."/>
            <person name="Zhao F."/>
            <person name="Overmann J."/>
            <person name="Bryant D.A."/>
            <person name="Richardson P."/>
        </authorList>
    </citation>
    <scope>NUCLEOTIDE SEQUENCE [LARGE SCALE GENOMIC DNA]</scope>
    <source>
        <strain evidence="3">DSM 5477 / BU-1</strain>
    </source>
</reference>
<protein>
    <recommendedName>
        <fullName evidence="1">PD-(D/E)XK nuclease-like domain-containing protein</fullName>
    </recommendedName>
</protein>
<evidence type="ECO:0000259" key="1">
    <source>
        <dbReference type="Pfam" id="PF20796"/>
    </source>
</evidence>
<dbReference type="HOGENOM" id="CLU_1015077_0_0_10"/>
<dbReference type="InterPro" id="IPR048822">
    <property type="entry name" value="PDDEXK_13"/>
</dbReference>
<feature type="domain" description="PD-(D/E)XK nuclease-like" evidence="1">
    <location>
        <begin position="24"/>
        <end position="193"/>
    </location>
</feature>
<dbReference type="AlphaFoldDB" id="B4SGU7"/>
<evidence type="ECO:0000313" key="2">
    <source>
        <dbReference type="EMBL" id="ACF43510.1"/>
    </source>
</evidence>
<evidence type="ECO:0000313" key="3">
    <source>
        <dbReference type="Proteomes" id="UP000002724"/>
    </source>
</evidence>
<dbReference type="KEGG" id="pph:Ppha_1239"/>
<keyword evidence="3" id="KW-1185">Reference proteome</keyword>
<name>B4SGU7_PELPB</name>
<dbReference type="STRING" id="324925.Ppha_1239"/>
<sequence length="274" mass="31757">MNRQNMNSEAEIYQEGNPWQKKVYRTMASFLETNPEIKSFGQSANRNKYKHLLTVEQSQFNFITEDIHTATKERFSKHKAGDLHRILTNTAASQPYCFNLIIYLQQHPALADKLFSNLFDKQVRVHHLEPEFTPNLCDNIIGFERTGDESIGDQNLKLGSGTDSDIAVFYTYNNYKKGVLLIEFKFIEHEFSVCSSYAGSKKKEGEIPEEKQQRLERNKERRAICNSNNFYSKMVETKNSLCGYNKYFNWDLTAKSKVIDGEKIKSMSACPFSF</sequence>
<gene>
    <name evidence="2" type="ordered locus">Ppha_1239</name>
</gene>
<dbReference type="EMBL" id="CP001110">
    <property type="protein sequence ID" value="ACF43510.1"/>
    <property type="molecule type" value="Genomic_DNA"/>
</dbReference>